<feature type="region of interest" description="Disordered" evidence="6">
    <location>
        <begin position="1"/>
        <end position="54"/>
    </location>
</feature>
<gene>
    <name evidence="8" type="ORF">CRE_01849</name>
</gene>
<feature type="region of interest" description="Disordered" evidence="6">
    <location>
        <begin position="69"/>
        <end position="107"/>
    </location>
</feature>
<protein>
    <recommendedName>
        <fullName evidence="7">RING-type domain-containing protein</fullName>
    </recommendedName>
</protein>
<proteinExistence type="predicted"/>
<dbReference type="AlphaFoldDB" id="E3LFV0"/>
<dbReference type="GO" id="GO:0008270">
    <property type="term" value="F:zinc ion binding"/>
    <property type="evidence" value="ECO:0007669"/>
    <property type="project" value="UniProtKB-KW"/>
</dbReference>
<dbReference type="PROSITE" id="PS50089">
    <property type="entry name" value="ZF_RING_2"/>
    <property type="match status" value="1"/>
</dbReference>
<name>E3LFV0_CAERE</name>
<dbReference type="HOGENOM" id="CLU_757020_0_0_1"/>
<dbReference type="EMBL" id="DS268408">
    <property type="protein sequence ID" value="EFO86386.1"/>
    <property type="molecule type" value="Genomic_DNA"/>
</dbReference>
<evidence type="ECO:0000313" key="8">
    <source>
        <dbReference type="EMBL" id="EFO86386.1"/>
    </source>
</evidence>
<dbReference type="PROSITE" id="PS00518">
    <property type="entry name" value="ZF_RING_1"/>
    <property type="match status" value="1"/>
</dbReference>
<evidence type="ECO:0000313" key="9">
    <source>
        <dbReference type="Proteomes" id="UP000008281"/>
    </source>
</evidence>
<dbReference type="OMA" id="EICIVEY"/>
<dbReference type="PANTHER" id="PTHR47156:SF10">
    <property type="entry name" value="E3 UBIQUITIN-PROTEIN LIGASE TRIM-21-RELATED"/>
    <property type="match status" value="1"/>
</dbReference>
<feature type="coiled-coil region" evidence="5">
    <location>
        <begin position="114"/>
        <end position="169"/>
    </location>
</feature>
<evidence type="ECO:0000256" key="1">
    <source>
        <dbReference type="ARBA" id="ARBA00022723"/>
    </source>
</evidence>
<dbReference type="eggNOG" id="KOG4185">
    <property type="taxonomic scope" value="Eukaryota"/>
</dbReference>
<dbReference type="FunCoup" id="E3LFV0">
    <property type="interactions" value="2"/>
</dbReference>
<dbReference type="Proteomes" id="UP000008281">
    <property type="component" value="Unassembled WGS sequence"/>
</dbReference>
<feature type="compositionally biased region" description="Basic and acidic residues" evidence="6">
    <location>
        <begin position="79"/>
        <end position="96"/>
    </location>
</feature>
<keyword evidence="9" id="KW-1185">Reference proteome</keyword>
<dbReference type="InParanoid" id="E3LFV0"/>
<evidence type="ECO:0000256" key="5">
    <source>
        <dbReference type="SAM" id="Coils"/>
    </source>
</evidence>
<dbReference type="SMART" id="SM00184">
    <property type="entry name" value="RING"/>
    <property type="match status" value="1"/>
</dbReference>
<dbReference type="InterPro" id="IPR013083">
    <property type="entry name" value="Znf_RING/FYVE/PHD"/>
</dbReference>
<keyword evidence="5" id="KW-0175">Coiled coil</keyword>
<sequence>MDSERRSREYTPTSGTSSGSSEDGRDSRNSSVLTYEEGEVESQPGSPIRFPMNFFGDGFVVAQPVVPREMFLPPPPRMNRNDDRERSPMSPEREYSPARSDSTDGTNWEQELIIEDQRDEIHDLKRKLGESRRECDRIMYEYRQENSARKDYEDKYRDATQEVHKKDMKITKLNYDLIITKEDNNVLVDETVNLTDIVEQYFESKEIEIRLVVGSVFFNSFVNYRERKRVERKLTRKRQENKRLRSKIKEIKNGEEYMKTIEKERRRADNYRKMMLNMSSQLREDGADKKGEVPAWKTCEICLREYSEQRDLIPRVLSCGHTVCHSCLVNLYTDPEGIKCPFDRTLTEIKNNDVSTLPKNYSILQM</sequence>
<dbReference type="InterPro" id="IPR001841">
    <property type="entry name" value="Znf_RING"/>
</dbReference>
<dbReference type="InterPro" id="IPR052667">
    <property type="entry name" value="E3_ubiquitin-ligase_RING"/>
</dbReference>
<dbReference type="OrthoDB" id="5874122at2759"/>
<accession>E3LFV0</accession>
<dbReference type="InterPro" id="IPR027370">
    <property type="entry name" value="Znf-RING_euk"/>
</dbReference>
<evidence type="ECO:0000256" key="2">
    <source>
        <dbReference type="ARBA" id="ARBA00022771"/>
    </source>
</evidence>
<feature type="domain" description="RING-type" evidence="7">
    <location>
        <begin position="299"/>
        <end position="344"/>
    </location>
</feature>
<dbReference type="STRING" id="31234.E3LFV0"/>
<dbReference type="Pfam" id="PF13445">
    <property type="entry name" value="zf-RING_UBOX"/>
    <property type="match status" value="1"/>
</dbReference>
<keyword evidence="2 4" id="KW-0863">Zinc-finger</keyword>
<keyword evidence="1" id="KW-0479">Metal-binding</keyword>
<keyword evidence="3" id="KW-0862">Zinc</keyword>
<dbReference type="SUPFAM" id="SSF57850">
    <property type="entry name" value="RING/U-box"/>
    <property type="match status" value="1"/>
</dbReference>
<dbReference type="InterPro" id="IPR017907">
    <property type="entry name" value="Znf_RING_CS"/>
</dbReference>
<dbReference type="PANTHER" id="PTHR47156">
    <property type="entry name" value="PROTEIN CBG20824"/>
    <property type="match status" value="1"/>
</dbReference>
<evidence type="ECO:0000256" key="3">
    <source>
        <dbReference type="ARBA" id="ARBA00022833"/>
    </source>
</evidence>
<feature type="coiled-coil region" evidence="5">
    <location>
        <begin position="227"/>
        <end position="281"/>
    </location>
</feature>
<organism evidence="9">
    <name type="scientific">Caenorhabditis remanei</name>
    <name type="common">Caenorhabditis vulgaris</name>
    <dbReference type="NCBI Taxonomy" id="31234"/>
    <lineage>
        <taxon>Eukaryota</taxon>
        <taxon>Metazoa</taxon>
        <taxon>Ecdysozoa</taxon>
        <taxon>Nematoda</taxon>
        <taxon>Chromadorea</taxon>
        <taxon>Rhabditida</taxon>
        <taxon>Rhabditina</taxon>
        <taxon>Rhabditomorpha</taxon>
        <taxon>Rhabditoidea</taxon>
        <taxon>Rhabditidae</taxon>
        <taxon>Peloderinae</taxon>
        <taxon>Caenorhabditis</taxon>
    </lineage>
</organism>
<evidence type="ECO:0000256" key="4">
    <source>
        <dbReference type="PROSITE-ProRule" id="PRU00175"/>
    </source>
</evidence>
<evidence type="ECO:0000259" key="7">
    <source>
        <dbReference type="PROSITE" id="PS50089"/>
    </source>
</evidence>
<reference evidence="8" key="1">
    <citation type="submission" date="2007-07" db="EMBL/GenBank/DDBJ databases">
        <title>PCAP assembly of the Caenorhabditis remanei genome.</title>
        <authorList>
            <consortium name="The Caenorhabditis remanei Sequencing Consortium"/>
            <person name="Wilson R.K."/>
        </authorList>
    </citation>
    <scope>NUCLEOTIDE SEQUENCE [LARGE SCALE GENOMIC DNA]</scope>
    <source>
        <strain evidence="8">PB4641</strain>
    </source>
</reference>
<evidence type="ECO:0000256" key="6">
    <source>
        <dbReference type="SAM" id="MobiDB-lite"/>
    </source>
</evidence>
<dbReference type="Gene3D" id="3.30.40.10">
    <property type="entry name" value="Zinc/RING finger domain, C3HC4 (zinc finger)"/>
    <property type="match status" value="1"/>
</dbReference>